<feature type="transmembrane region" description="Helical" evidence="1">
    <location>
        <begin position="334"/>
        <end position="356"/>
    </location>
</feature>
<evidence type="ECO:0008006" key="4">
    <source>
        <dbReference type="Google" id="ProtNLM"/>
    </source>
</evidence>
<dbReference type="RefSeq" id="WP_145180164.1">
    <property type="nucleotide sequence ID" value="NZ_CP036266.1"/>
</dbReference>
<feature type="transmembrane region" description="Helical" evidence="1">
    <location>
        <begin position="393"/>
        <end position="415"/>
    </location>
</feature>
<reference evidence="2 3" key="1">
    <citation type="submission" date="2019-02" db="EMBL/GenBank/DDBJ databases">
        <title>Deep-cultivation of Planctomycetes and their phenomic and genomic characterization uncovers novel biology.</title>
        <authorList>
            <person name="Wiegand S."/>
            <person name="Jogler M."/>
            <person name="Boedeker C."/>
            <person name="Pinto D."/>
            <person name="Vollmers J."/>
            <person name="Rivas-Marin E."/>
            <person name="Kohn T."/>
            <person name="Peeters S.H."/>
            <person name="Heuer A."/>
            <person name="Rast P."/>
            <person name="Oberbeckmann S."/>
            <person name="Bunk B."/>
            <person name="Jeske O."/>
            <person name="Meyerdierks A."/>
            <person name="Storesund J.E."/>
            <person name="Kallscheuer N."/>
            <person name="Luecker S."/>
            <person name="Lage O.M."/>
            <person name="Pohl T."/>
            <person name="Merkel B.J."/>
            <person name="Hornburger P."/>
            <person name="Mueller R.-W."/>
            <person name="Bruemmer F."/>
            <person name="Labrenz M."/>
            <person name="Spormann A.M."/>
            <person name="Op den Camp H."/>
            <person name="Overmann J."/>
            <person name="Amann R."/>
            <person name="Jetten M.S.M."/>
            <person name="Mascher T."/>
            <person name="Medema M.H."/>
            <person name="Devos D.P."/>
            <person name="Kaster A.-K."/>
            <person name="Ovreas L."/>
            <person name="Rohde M."/>
            <person name="Galperin M.Y."/>
            <person name="Jogler C."/>
        </authorList>
    </citation>
    <scope>NUCLEOTIDE SEQUENCE [LARGE SCALE GENOMIC DNA]</scope>
    <source>
        <strain evidence="2 3">HG66A1</strain>
    </source>
</reference>
<name>A0A517PGN5_9PLAN</name>
<keyword evidence="1" id="KW-0812">Transmembrane</keyword>
<protein>
    <recommendedName>
        <fullName evidence="4">Permease</fullName>
    </recommendedName>
</protein>
<dbReference type="PANTHER" id="PTHR31610:SF0">
    <property type="entry name" value="SLC26A_SULP TRANSPORTER DOMAIN-CONTAINING PROTEIN"/>
    <property type="match status" value="1"/>
</dbReference>
<organism evidence="2 3">
    <name type="scientific">Gimesia chilikensis</name>
    <dbReference type="NCBI Taxonomy" id="2605989"/>
    <lineage>
        <taxon>Bacteria</taxon>
        <taxon>Pseudomonadati</taxon>
        <taxon>Planctomycetota</taxon>
        <taxon>Planctomycetia</taxon>
        <taxon>Planctomycetales</taxon>
        <taxon>Planctomycetaceae</taxon>
        <taxon>Gimesia</taxon>
    </lineage>
</organism>
<dbReference type="EMBL" id="CP036266">
    <property type="protein sequence ID" value="QDT18541.1"/>
    <property type="molecule type" value="Genomic_DNA"/>
</dbReference>
<feature type="transmembrane region" description="Helical" evidence="1">
    <location>
        <begin position="300"/>
        <end position="322"/>
    </location>
</feature>
<feature type="transmembrane region" description="Helical" evidence="1">
    <location>
        <begin position="195"/>
        <end position="214"/>
    </location>
</feature>
<keyword evidence="3" id="KW-1185">Reference proteome</keyword>
<accession>A0A517PGN5</accession>
<feature type="transmembrane region" description="Helical" evidence="1">
    <location>
        <begin position="508"/>
        <end position="530"/>
    </location>
</feature>
<evidence type="ECO:0000313" key="3">
    <source>
        <dbReference type="Proteomes" id="UP000320421"/>
    </source>
</evidence>
<dbReference type="AlphaFoldDB" id="A0A517PGN5"/>
<evidence type="ECO:0000313" key="2">
    <source>
        <dbReference type="EMBL" id="QDT18541.1"/>
    </source>
</evidence>
<feature type="transmembrane region" description="Helical" evidence="1">
    <location>
        <begin position="87"/>
        <end position="106"/>
    </location>
</feature>
<feature type="transmembrane region" description="Helical" evidence="1">
    <location>
        <begin position="174"/>
        <end position="189"/>
    </location>
</feature>
<feature type="transmembrane region" description="Helical" evidence="1">
    <location>
        <begin position="47"/>
        <end position="67"/>
    </location>
</feature>
<dbReference type="Proteomes" id="UP000320421">
    <property type="component" value="Chromosome"/>
</dbReference>
<feature type="transmembrane region" description="Helical" evidence="1">
    <location>
        <begin position="148"/>
        <end position="167"/>
    </location>
</feature>
<feature type="transmembrane region" description="Helical" evidence="1">
    <location>
        <begin position="261"/>
        <end position="280"/>
    </location>
</feature>
<feature type="transmembrane region" description="Helical" evidence="1">
    <location>
        <begin position="118"/>
        <end position="136"/>
    </location>
</feature>
<evidence type="ECO:0000256" key="1">
    <source>
        <dbReference type="SAM" id="Phobius"/>
    </source>
</evidence>
<feature type="transmembrane region" description="Helical" evidence="1">
    <location>
        <begin position="469"/>
        <end position="488"/>
    </location>
</feature>
<gene>
    <name evidence="2" type="ORF">HG66A1_03020</name>
</gene>
<keyword evidence="1" id="KW-0472">Membrane</keyword>
<sequence length="554" mass="59676">MKQNHYPLFVRRDLDGFFALMIDNLVQLLLIVALCGLCGISADSEILLQYILPGAALSILVGNIFYAWQAHQLAKKENRTDVCALPYGINTPSLLVYIFFVMVPVYQRTNSAEAAWQMGLLACFGSGVIEFLGAFVADRVRKVTPRAALLSTLAGIAIGFISMTFMLKIYQRPMIAMLPAAVVLLTLFSKTKLPFHMPGGLLAIIVGTICAWVLPEVIPQLMEGAPMSVEAIKTSWDQWGWYPPHFAGGALWELLKQPSEWVGYMSVIFPMGLFNVIGSMQNIESAEAAGDSYPAKPSMLANGAGTIVASLLGSCFPTTIYIGHPGWKEMGSRAGYSTLNGIFFMLICLTGTTGVISNIIPLEAGIAIVLWIGMVITAQAFNASPSRHAPAVALGLFPAIAAWGMTVMQGTLLVGGGKNLQEILTANPFTEVNGFLMNGMVVMERGFIFTCMILAAICACLIDGKYRSAAIWSVIAAIFAFLGLTSAYEVVGNDIHFRLAFTEGTKEALTFSATGIGVGYLLFAATFLILGGIRDAEPPVETEEEPNPRIEPGH</sequence>
<feature type="transmembrane region" description="Helical" evidence="1">
    <location>
        <begin position="435"/>
        <end position="462"/>
    </location>
</feature>
<feature type="transmembrane region" description="Helical" evidence="1">
    <location>
        <begin position="17"/>
        <end position="40"/>
    </location>
</feature>
<keyword evidence="1" id="KW-1133">Transmembrane helix</keyword>
<dbReference type="OrthoDB" id="3320984at2"/>
<proteinExistence type="predicted"/>
<dbReference type="PANTHER" id="PTHR31610">
    <property type="entry name" value="SLR0360 PROTEIN"/>
    <property type="match status" value="1"/>
</dbReference>